<dbReference type="EMBL" id="CP018477">
    <property type="protein sequence ID" value="ASV77080.1"/>
    <property type="molecule type" value="Genomic_DNA"/>
</dbReference>
<keyword evidence="2" id="KW-1185">Reference proteome</keyword>
<evidence type="ECO:0000313" key="2">
    <source>
        <dbReference type="Proteomes" id="UP000215086"/>
    </source>
</evidence>
<organism evidence="1 2">
    <name type="scientific">Thermogutta terrifontis</name>
    <dbReference type="NCBI Taxonomy" id="1331910"/>
    <lineage>
        <taxon>Bacteria</taxon>
        <taxon>Pseudomonadati</taxon>
        <taxon>Planctomycetota</taxon>
        <taxon>Planctomycetia</taxon>
        <taxon>Pirellulales</taxon>
        <taxon>Thermoguttaceae</taxon>
        <taxon>Thermogutta</taxon>
    </lineage>
</organism>
<name>A0A286RM98_9BACT</name>
<dbReference type="KEGG" id="ttf:THTE_4479"/>
<reference evidence="1 2" key="1">
    <citation type="journal article" name="Front. Microbiol.">
        <title>Sugar Metabolism of the First Thermophilic Planctomycete Thermogutta terrifontis: Comparative Genomic and Transcriptomic Approaches.</title>
        <authorList>
            <person name="Elcheninov A.G."/>
            <person name="Menzel P."/>
            <person name="Gudbergsdottir S.R."/>
            <person name="Slesarev A.I."/>
            <person name="Kadnikov V.V."/>
            <person name="Krogh A."/>
            <person name="Bonch-Osmolovskaya E.A."/>
            <person name="Peng X."/>
            <person name="Kublanov I.V."/>
        </authorList>
    </citation>
    <scope>NUCLEOTIDE SEQUENCE [LARGE SCALE GENOMIC DNA]</scope>
    <source>
        <strain evidence="1 2">R1</strain>
    </source>
</reference>
<dbReference type="AlphaFoldDB" id="A0A286RM98"/>
<proteinExistence type="predicted"/>
<gene>
    <name evidence="1" type="ORF">THTE_4479</name>
</gene>
<dbReference type="Proteomes" id="UP000215086">
    <property type="component" value="Chromosome"/>
</dbReference>
<evidence type="ECO:0000313" key="1">
    <source>
        <dbReference type="EMBL" id="ASV77080.1"/>
    </source>
</evidence>
<sequence>MFLTVRQFLNFPQLPFRDRLDENFLNAAAFPAAVFLLASDIARN</sequence>
<protein>
    <submittedName>
        <fullName evidence="1">Uncharacterized protein</fullName>
    </submittedName>
</protein>
<accession>A0A286RM98</accession>